<dbReference type="InterPro" id="IPR009072">
    <property type="entry name" value="Histone-fold"/>
</dbReference>
<name>A0A1Y2C8F5_9FUNG</name>
<dbReference type="PANTHER" id="PTHR48068:SF4">
    <property type="entry name" value="TATA-BOX BINDING PROTEIN ASSOCIATED FACTOR 9"/>
    <property type="match status" value="1"/>
</dbReference>
<gene>
    <name evidence="6" type="ORF">LY90DRAFT_417460</name>
</gene>
<comment type="similarity">
    <text evidence="2">Belongs to the TAF9 family.</text>
</comment>
<evidence type="ECO:0000256" key="1">
    <source>
        <dbReference type="ARBA" id="ARBA00004123"/>
    </source>
</evidence>
<dbReference type="GO" id="GO:0005669">
    <property type="term" value="C:transcription factor TFIID complex"/>
    <property type="evidence" value="ECO:0007669"/>
    <property type="project" value="TreeGrafter"/>
</dbReference>
<dbReference type="GO" id="GO:0051123">
    <property type="term" value="P:RNA polymerase II preinitiation complex assembly"/>
    <property type="evidence" value="ECO:0007669"/>
    <property type="project" value="TreeGrafter"/>
</dbReference>
<keyword evidence="7" id="KW-1185">Reference proteome</keyword>
<dbReference type="AlphaFoldDB" id="A0A1Y2C8F5"/>
<dbReference type="InterPro" id="IPR003162">
    <property type="entry name" value="TFIID-31"/>
</dbReference>
<dbReference type="GO" id="GO:0046982">
    <property type="term" value="F:protein heterodimerization activity"/>
    <property type="evidence" value="ECO:0007669"/>
    <property type="project" value="InterPro"/>
</dbReference>
<dbReference type="CDD" id="cd07979">
    <property type="entry name" value="HFD_TAF9"/>
    <property type="match status" value="1"/>
</dbReference>
<sequence length="182" mass="20997">MSNKDVKLNTVSTLQTQASLLYTELEQNQNNSLPRDAKVIKLILKTMGIYNVESRVIQQLLEFSHRYASDVLQDALAFSEHAGHNEVNESDIRLAIEGKSTYSFTNPPSRDVLEEIAARRNKLPLPIIQEKYGVRLPPERHCLTAINYQVVPQVSTLFNEIKRLIFFKKKRKLILFILLYKI</sequence>
<evidence type="ECO:0000256" key="4">
    <source>
        <dbReference type="ARBA" id="ARBA00023163"/>
    </source>
</evidence>
<reference evidence="6 7" key="1">
    <citation type="submission" date="2016-08" db="EMBL/GenBank/DDBJ databases">
        <title>A Parts List for Fungal Cellulosomes Revealed by Comparative Genomics.</title>
        <authorList>
            <consortium name="DOE Joint Genome Institute"/>
            <person name="Haitjema C.H."/>
            <person name="Gilmore S.P."/>
            <person name="Henske J.K."/>
            <person name="Solomon K.V."/>
            <person name="De Groot R."/>
            <person name="Kuo A."/>
            <person name="Mondo S.J."/>
            <person name="Salamov A.A."/>
            <person name="Labutti K."/>
            <person name="Zhao Z."/>
            <person name="Chiniquy J."/>
            <person name="Barry K."/>
            <person name="Brewer H.M."/>
            <person name="Purvine S.O."/>
            <person name="Wright A.T."/>
            <person name="Boxma B."/>
            <person name="Van Alen T."/>
            <person name="Hackstein J.H."/>
            <person name="Baker S.E."/>
            <person name="Grigoriev I.V."/>
            <person name="O'Malley M.A."/>
        </authorList>
    </citation>
    <scope>NUCLEOTIDE SEQUENCE [LARGE SCALE GENOMIC DNA]</scope>
    <source>
        <strain evidence="6 7">G1</strain>
    </source>
</reference>
<dbReference type="STRING" id="1754190.A0A1Y2C8F5"/>
<evidence type="ECO:0000313" key="7">
    <source>
        <dbReference type="Proteomes" id="UP000193920"/>
    </source>
</evidence>
<dbReference type="OrthoDB" id="341924at2759"/>
<dbReference type="EMBL" id="MCOG01000117">
    <property type="protein sequence ID" value="ORY43226.1"/>
    <property type="molecule type" value="Genomic_DNA"/>
</dbReference>
<comment type="subcellular location">
    <subcellularLocation>
        <location evidence="1">Nucleus</location>
    </subcellularLocation>
</comment>
<evidence type="ECO:0000256" key="5">
    <source>
        <dbReference type="ARBA" id="ARBA00023242"/>
    </source>
</evidence>
<dbReference type="Gene3D" id="1.10.20.10">
    <property type="entry name" value="Histone, subunit A"/>
    <property type="match status" value="1"/>
</dbReference>
<protein>
    <submittedName>
        <fullName evidence="6">TFIID-31kDa-domain-containing protein</fullName>
    </submittedName>
</protein>
<dbReference type="GO" id="GO:0016251">
    <property type="term" value="F:RNA polymerase II general transcription initiation factor activity"/>
    <property type="evidence" value="ECO:0007669"/>
    <property type="project" value="TreeGrafter"/>
</dbReference>
<dbReference type="PANTHER" id="PTHR48068">
    <property type="entry name" value="TAF9 RNA POLYMERASE II, TATA BOX-BINDING PROTEIN (TBP)-ASSOCIATED FACTOR"/>
    <property type="match status" value="1"/>
</dbReference>
<dbReference type="GO" id="GO:0000124">
    <property type="term" value="C:SAGA complex"/>
    <property type="evidence" value="ECO:0007669"/>
    <property type="project" value="TreeGrafter"/>
</dbReference>
<keyword evidence="3" id="KW-0805">Transcription regulation</keyword>
<organism evidence="6 7">
    <name type="scientific">Neocallimastix californiae</name>
    <dbReference type="NCBI Taxonomy" id="1754190"/>
    <lineage>
        <taxon>Eukaryota</taxon>
        <taxon>Fungi</taxon>
        <taxon>Fungi incertae sedis</taxon>
        <taxon>Chytridiomycota</taxon>
        <taxon>Chytridiomycota incertae sedis</taxon>
        <taxon>Neocallimastigomycetes</taxon>
        <taxon>Neocallimastigales</taxon>
        <taxon>Neocallimastigaceae</taxon>
        <taxon>Neocallimastix</taxon>
    </lineage>
</organism>
<keyword evidence="4" id="KW-0804">Transcription</keyword>
<accession>A0A1Y2C8F5</accession>
<comment type="caution">
    <text evidence="6">The sequence shown here is derived from an EMBL/GenBank/DDBJ whole genome shotgun (WGS) entry which is preliminary data.</text>
</comment>
<dbReference type="InterPro" id="IPR051431">
    <property type="entry name" value="TFIID_subunit_9"/>
</dbReference>
<dbReference type="GO" id="GO:0003713">
    <property type="term" value="F:transcription coactivator activity"/>
    <property type="evidence" value="ECO:0007669"/>
    <property type="project" value="TreeGrafter"/>
</dbReference>
<keyword evidence="5" id="KW-0539">Nucleus</keyword>
<proteinExistence type="inferred from homology"/>
<dbReference type="SUPFAM" id="SSF47113">
    <property type="entry name" value="Histone-fold"/>
    <property type="match status" value="1"/>
</dbReference>
<evidence type="ECO:0000256" key="3">
    <source>
        <dbReference type="ARBA" id="ARBA00023015"/>
    </source>
</evidence>
<evidence type="ECO:0000313" key="6">
    <source>
        <dbReference type="EMBL" id="ORY43226.1"/>
    </source>
</evidence>
<evidence type="ECO:0000256" key="2">
    <source>
        <dbReference type="ARBA" id="ARBA00007646"/>
    </source>
</evidence>
<dbReference type="Pfam" id="PF02291">
    <property type="entry name" value="TFIID-31kDa"/>
    <property type="match status" value="1"/>
</dbReference>
<dbReference type="Proteomes" id="UP000193920">
    <property type="component" value="Unassembled WGS sequence"/>
</dbReference>